<protein>
    <recommendedName>
        <fullName evidence="4">Rhomboid family intramembrane serine protease</fullName>
    </recommendedName>
</protein>
<keyword evidence="1" id="KW-1133">Transmembrane helix</keyword>
<accession>A0ABU5RVH0</accession>
<reference evidence="2 3" key="1">
    <citation type="submission" date="2023-12" db="EMBL/GenBank/DDBJ databases">
        <title>Baltic Sea Cyanobacteria.</title>
        <authorList>
            <person name="Delbaje E."/>
            <person name="Fewer D.P."/>
            <person name="Shishido T.K."/>
        </authorList>
    </citation>
    <scope>NUCLEOTIDE SEQUENCE [LARGE SCALE GENOMIC DNA]</scope>
    <source>
        <strain evidence="2 3">UHCC 0139</strain>
    </source>
</reference>
<keyword evidence="3" id="KW-1185">Reference proteome</keyword>
<organism evidence="2 3">
    <name type="scientific">Cyanobium gracile UHCC 0139</name>
    <dbReference type="NCBI Taxonomy" id="3110308"/>
    <lineage>
        <taxon>Bacteria</taxon>
        <taxon>Bacillati</taxon>
        <taxon>Cyanobacteriota</taxon>
        <taxon>Cyanophyceae</taxon>
        <taxon>Synechococcales</taxon>
        <taxon>Prochlorococcaceae</taxon>
        <taxon>Cyanobium</taxon>
    </lineage>
</organism>
<evidence type="ECO:0008006" key="4">
    <source>
        <dbReference type="Google" id="ProtNLM"/>
    </source>
</evidence>
<dbReference type="RefSeq" id="WP_254990500.1">
    <property type="nucleotide sequence ID" value="NZ_JAYGHX010000006.1"/>
</dbReference>
<dbReference type="Proteomes" id="UP001304461">
    <property type="component" value="Unassembled WGS sequence"/>
</dbReference>
<evidence type="ECO:0000313" key="3">
    <source>
        <dbReference type="Proteomes" id="UP001304461"/>
    </source>
</evidence>
<sequence>MKLPEGWRIYALVLGLNVLALSLWWVDRDAVPHPSAGGMGAWIAARLGS</sequence>
<keyword evidence="1" id="KW-0472">Membrane</keyword>
<dbReference type="EMBL" id="JAYGHX010000006">
    <property type="protein sequence ID" value="MEA5391772.1"/>
    <property type="molecule type" value="Genomic_DNA"/>
</dbReference>
<gene>
    <name evidence="2" type="ORF">VB738_10945</name>
</gene>
<keyword evidence="1" id="KW-0812">Transmembrane</keyword>
<name>A0ABU5RVH0_9CYAN</name>
<evidence type="ECO:0000256" key="1">
    <source>
        <dbReference type="SAM" id="Phobius"/>
    </source>
</evidence>
<proteinExistence type="predicted"/>
<feature type="transmembrane region" description="Helical" evidence="1">
    <location>
        <begin position="7"/>
        <end position="26"/>
    </location>
</feature>
<comment type="caution">
    <text evidence="2">The sequence shown here is derived from an EMBL/GenBank/DDBJ whole genome shotgun (WGS) entry which is preliminary data.</text>
</comment>
<evidence type="ECO:0000313" key="2">
    <source>
        <dbReference type="EMBL" id="MEA5391772.1"/>
    </source>
</evidence>